<dbReference type="InterPro" id="IPR029068">
    <property type="entry name" value="Glyas_Bleomycin-R_OHBP_Dase"/>
</dbReference>
<proteinExistence type="predicted"/>
<dbReference type="PANTHER" id="PTHR34109">
    <property type="entry name" value="BNAUNNG04460D PROTEIN-RELATED"/>
    <property type="match status" value="1"/>
</dbReference>
<dbReference type="EMBL" id="JXRA01000005">
    <property type="protein sequence ID" value="KIO78906.1"/>
    <property type="molecule type" value="Genomic_DNA"/>
</dbReference>
<feature type="domain" description="Glyoxalase/fosfomycin resistance/dioxygenase" evidence="1">
    <location>
        <begin position="17"/>
        <end position="122"/>
    </location>
</feature>
<accession>A0A0D0GWW8</accession>
<protein>
    <submittedName>
        <fullName evidence="2">Glyoxalase</fullName>
    </submittedName>
</protein>
<reference evidence="2 3" key="1">
    <citation type="submission" date="2015-01" db="EMBL/GenBank/DDBJ databases">
        <title>Draft genome sequence of Pedobacter sp. NL19 isolated from sludge of an effluent treatment pond in an abandoned uranium mine.</title>
        <authorList>
            <person name="Santos T."/>
            <person name="Caetano T."/>
            <person name="Covas C."/>
            <person name="Cruz A."/>
            <person name="Mendo S."/>
        </authorList>
    </citation>
    <scope>NUCLEOTIDE SEQUENCE [LARGE SCALE GENOMIC DNA]</scope>
    <source>
        <strain evidence="2 3">NL19</strain>
    </source>
</reference>
<dbReference type="InterPro" id="IPR004360">
    <property type="entry name" value="Glyas_Fos-R_dOase_dom"/>
</dbReference>
<gene>
    <name evidence="2" type="ORF">TH53_00940</name>
</gene>
<dbReference type="OrthoDB" id="9795306at2"/>
<dbReference type="Gene3D" id="3.30.720.110">
    <property type="match status" value="1"/>
</dbReference>
<dbReference type="Gene3D" id="3.30.720.120">
    <property type="match status" value="1"/>
</dbReference>
<dbReference type="Proteomes" id="UP000032049">
    <property type="component" value="Unassembled WGS sequence"/>
</dbReference>
<dbReference type="SUPFAM" id="SSF54593">
    <property type="entry name" value="Glyoxalase/Bleomycin resistance protein/Dihydroxybiphenyl dioxygenase"/>
    <property type="match status" value="1"/>
</dbReference>
<evidence type="ECO:0000313" key="2">
    <source>
        <dbReference type="EMBL" id="KIO78906.1"/>
    </source>
</evidence>
<organism evidence="2 3">
    <name type="scientific">Pedobacter lusitanus</name>
    <dbReference type="NCBI Taxonomy" id="1503925"/>
    <lineage>
        <taxon>Bacteria</taxon>
        <taxon>Pseudomonadati</taxon>
        <taxon>Bacteroidota</taxon>
        <taxon>Sphingobacteriia</taxon>
        <taxon>Sphingobacteriales</taxon>
        <taxon>Sphingobacteriaceae</taxon>
        <taxon>Pedobacter</taxon>
    </lineage>
</organism>
<dbReference type="AlphaFoldDB" id="A0A0D0GWW8"/>
<dbReference type="PANTHER" id="PTHR34109:SF1">
    <property type="entry name" value="VOC DOMAIN-CONTAINING PROTEIN"/>
    <property type="match status" value="1"/>
</dbReference>
<dbReference type="CDD" id="cd07246">
    <property type="entry name" value="VOC_like"/>
    <property type="match status" value="1"/>
</dbReference>
<name>A0A0D0GWW8_9SPHI</name>
<evidence type="ECO:0000313" key="3">
    <source>
        <dbReference type="Proteomes" id="UP000032049"/>
    </source>
</evidence>
<keyword evidence="3" id="KW-1185">Reference proteome</keyword>
<evidence type="ECO:0000259" key="1">
    <source>
        <dbReference type="Pfam" id="PF00903"/>
    </source>
</evidence>
<dbReference type="Pfam" id="PF00903">
    <property type="entry name" value="Glyoxalase"/>
    <property type="match status" value="1"/>
</dbReference>
<comment type="caution">
    <text evidence="2">The sequence shown here is derived from an EMBL/GenBank/DDBJ whole genome shotgun (WGS) entry which is preliminary data.</text>
</comment>
<sequence length="126" mass="14095">MNIPQEHQTVMPYLMLKNASAFIDFTKTVFNAQPIESMQKPRADGSGLMHAEIMIGTSTIMFCDASEDWQPQTANLFVYVESADETYKKALDAGAESLMGLSDQNYGRTCGIKDQFGNVWWITSIL</sequence>
<dbReference type="STRING" id="1503925.TH53_00940"/>
<dbReference type="RefSeq" id="WP_041877504.1">
    <property type="nucleotide sequence ID" value="NZ_CP157278.1"/>
</dbReference>